<dbReference type="KEGG" id="psu:Psesu_2587"/>
<dbReference type="RefSeq" id="WP_013536245.1">
    <property type="nucleotide sequence ID" value="NC_014924.1"/>
</dbReference>
<protein>
    <recommendedName>
        <fullName evidence="4">TonB C-terminal domain-containing protein</fullName>
    </recommendedName>
</protein>
<name>E6WWE2_PSEUU</name>
<reference evidence="2 3" key="1">
    <citation type="submission" date="2011-01" db="EMBL/GenBank/DDBJ databases">
        <title>Complete sequence of Pseudoxanthomonas suwonensis 11-1.</title>
        <authorList>
            <consortium name="US DOE Joint Genome Institute"/>
            <person name="Lucas S."/>
            <person name="Copeland A."/>
            <person name="Lapidus A."/>
            <person name="Cheng J.-F."/>
            <person name="Goodwin L."/>
            <person name="Pitluck S."/>
            <person name="Teshima H."/>
            <person name="Detter J.C."/>
            <person name="Han C."/>
            <person name="Tapia R."/>
            <person name="Land M."/>
            <person name="Hauser L."/>
            <person name="Kyrpides N."/>
            <person name="Ivanova N."/>
            <person name="Ovchinnikova G."/>
            <person name="Siebers A.K."/>
            <person name="Allgaier M."/>
            <person name="Thelen M.P."/>
            <person name="Hugenholtz P."/>
            <person name="Gladden J."/>
            <person name="Woyke T."/>
        </authorList>
    </citation>
    <scope>NUCLEOTIDE SEQUENCE [LARGE SCALE GENOMIC DNA]</scope>
    <source>
        <strain evidence="3">11-1</strain>
    </source>
</reference>
<dbReference type="HOGENOM" id="CLU_1299308_0_0_6"/>
<dbReference type="STRING" id="743721.Psesu_2587"/>
<evidence type="ECO:0000313" key="3">
    <source>
        <dbReference type="Proteomes" id="UP000008632"/>
    </source>
</evidence>
<keyword evidence="1" id="KW-0732">Signal</keyword>
<feature type="signal peptide" evidence="1">
    <location>
        <begin position="1"/>
        <end position="17"/>
    </location>
</feature>
<organism evidence="2 3">
    <name type="scientific">Pseudoxanthomonas suwonensis (strain 11-1)</name>
    <dbReference type="NCBI Taxonomy" id="743721"/>
    <lineage>
        <taxon>Bacteria</taxon>
        <taxon>Pseudomonadati</taxon>
        <taxon>Pseudomonadota</taxon>
        <taxon>Gammaproteobacteria</taxon>
        <taxon>Lysobacterales</taxon>
        <taxon>Lysobacteraceae</taxon>
        <taxon>Pseudoxanthomonas</taxon>
    </lineage>
</organism>
<proteinExistence type="predicted"/>
<evidence type="ECO:0000256" key="1">
    <source>
        <dbReference type="SAM" id="SignalP"/>
    </source>
</evidence>
<gene>
    <name evidence="2" type="ordered locus">Psesu_2587</name>
</gene>
<keyword evidence="3" id="KW-1185">Reference proteome</keyword>
<evidence type="ECO:0000313" key="2">
    <source>
        <dbReference type="EMBL" id="ADV28419.1"/>
    </source>
</evidence>
<accession>E6WWE2</accession>
<sequence length="233" mass="25546">MLRTALLLALLPMPAIADDTAAAVPEARHAGLEFLWQLPAPDSIARQPTLGFVADGKRAHAVCVFALPPDARPKGLILEGADPTGKVVVRREEPDFDGEKRCYTVALGDGEPGRWTWRAYLDGKPEALGEGHIEVARTLEEAPFYRPSSVPYVLGRPNYDPSIPPDEFIGRLVWLIHVDPAGKVTDVEVEVAEGVGERMRERAIAAGYLSLFPPDPGRAAGFTYRRELEFRPD</sequence>
<dbReference type="Proteomes" id="UP000008632">
    <property type="component" value="Chromosome"/>
</dbReference>
<dbReference type="AlphaFoldDB" id="E6WWE2"/>
<dbReference type="OrthoDB" id="6048004at2"/>
<feature type="chain" id="PRO_5003212507" description="TonB C-terminal domain-containing protein" evidence="1">
    <location>
        <begin position="18"/>
        <end position="233"/>
    </location>
</feature>
<evidence type="ECO:0008006" key="4">
    <source>
        <dbReference type="Google" id="ProtNLM"/>
    </source>
</evidence>
<dbReference type="eggNOG" id="ENOG5030T54">
    <property type="taxonomic scope" value="Bacteria"/>
</dbReference>
<dbReference type="EMBL" id="CP002446">
    <property type="protein sequence ID" value="ADV28419.1"/>
    <property type="molecule type" value="Genomic_DNA"/>
</dbReference>